<dbReference type="Pfam" id="PF00583">
    <property type="entry name" value="Acetyltransf_1"/>
    <property type="match status" value="1"/>
</dbReference>
<dbReference type="PROSITE" id="PS51186">
    <property type="entry name" value="GNAT"/>
    <property type="match status" value="1"/>
</dbReference>
<dbReference type="InterPro" id="IPR016181">
    <property type="entry name" value="Acyl_CoA_acyltransferase"/>
</dbReference>
<evidence type="ECO:0000259" key="3">
    <source>
        <dbReference type="PROSITE" id="PS51186"/>
    </source>
</evidence>
<dbReference type="EMBL" id="JAUSVM010000001">
    <property type="protein sequence ID" value="MDQ0426569.1"/>
    <property type="molecule type" value="Genomic_DNA"/>
</dbReference>
<keyword evidence="2" id="KW-0012">Acyltransferase</keyword>
<dbReference type="InterPro" id="IPR000182">
    <property type="entry name" value="GNAT_dom"/>
</dbReference>
<comment type="caution">
    <text evidence="4">The sequence shown here is derived from an EMBL/GenBank/DDBJ whole genome shotgun (WGS) entry which is preliminary data.</text>
</comment>
<dbReference type="Gene3D" id="3.40.630.30">
    <property type="match status" value="1"/>
</dbReference>
<dbReference type="SUPFAM" id="SSF55729">
    <property type="entry name" value="Acyl-CoA N-acyltransferases (Nat)"/>
    <property type="match status" value="1"/>
</dbReference>
<reference evidence="4 5" key="1">
    <citation type="submission" date="2023-07" db="EMBL/GenBank/DDBJ databases">
        <title>Sequencing the genomes of 1000 actinobacteria strains.</title>
        <authorList>
            <person name="Klenk H.-P."/>
        </authorList>
    </citation>
    <scope>NUCLEOTIDE SEQUENCE [LARGE SCALE GENOMIC DNA]</scope>
    <source>
        <strain evidence="4 5">DSM 14785</strain>
    </source>
</reference>
<dbReference type="RefSeq" id="WP_046528728.1">
    <property type="nucleotide sequence ID" value="NZ_CP084585.1"/>
</dbReference>
<evidence type="ECO:0000313" key="4">
    <source>
        <dbReference type="EMBL" id="MDQ0426569.1"/>
    </source>
</evidence>
<evidence type="ECO:0000256" key="1">
    <source>
        <dbReference type="ARBA" id="ARBA00022679"/>
    </source>
</evidence>
<gene>
    <name evidence="4" type="ORF">JO380_002950</name>
</gene>
<dbReference type="InterPro" id="IPR050832">
    <property type="entry name" value="Bact_Acetyltransf"/>
</dbReference>
<evidence type="ECO:0000313" key="5">
    <source>
        <dbReference type="Proteomes" id="UP001240250"/>
    </source>
</evidence>
<accession>A0ABU0GMH8</accession>
<evidence type="ECO:0000256" key="2">
    <source>
        <dbReference type="ARBA" id="ARBA00023315"/>
    </source>
</evidence>
<dbReference type="CDD" id="cd04301">
    <property type="entry name" value="NAT_SF"/>
    <property type="match status" value="1"/>
</dbReference>
<keyword evidence="5" id="KW-1185">Reference proteome</keyword>
<keyword evidence="1" id="KW-0808">Transferase</keyword>
<dbReference type="PANTHER" id="PTHR43877">
    <property type="entry name" value="AMINOALKYLPHOSPHONATE N-ACETYLTRANSFERASE-RELATED-RELATED"/>
    <property type="match status" value="1"/>
</dbReference>
<organism evidence="4 5">
    <name type="scientific">Cellulomonas iranensis</name>
    <dbReference type="NCBI Taxonomy" id="76862"/>
    <lineage>
        <taxon>Bacteria</taxon>
        <taxon>Bacillati</taxon>
        <taxon>Actinomycetota</taxon>
        <taxon>Actinomycetes</taxon>
        <taxon>Micrococcales</taxon>
        <taxon>Cellulomonadaceae</taxon>
        <taxon>Cellulomonas</taxon>
    </lineage>
</organism>
<feature type="domain" description="N-acetyltransferase" evidence="3">
    <location>
        <begin position="8"/>
        <end position="173"/>
    </location>
</feature>
<sequence length="174" mass="19390">MVEQIDEVTIRPATTDDAAGIAGVHVRSWQEAYAGIVPDDYLRALDPAQRAQRWAQLLAQGPADHVRTIVAEAGPRLLGFASYGPARDEDARRGEREIYSIYLDPGTWGHGVARDLMRTVLSELGDGTPVSLWVLADNARARHFYRRHGFTPDGVERLENRGGVDLLEVRYRRG</sequence>
<proteinExistence type="predicted"/>
<name>A0ABU0GMH8_9CELL</name>
<dbReference type="Proteomes" id="UP001240250">
    <property type="component" value="Unassembled WGS sequence"/>
</dbReference>
<protein>
    <submittedName>
        <fullName evidence="4">Ribosomal protein S18 acetylase RimI-like enzyme</fullName>
    </submittedName>
</protein>